<dbReference type="Proteomes" id="UP000252107">
    <property type="component" value="Unassembled WGS sequence"/>
</dbReference>
<feature type="region of interest" description="Disordered" evidence="1">
    <location>
        <begin position="151"/>
        <end position="198"/>
    </location>
</feature>
<comment type="caution">
    <text evidence="4">The sequence shown here is derived from an EMBL/GenBank/DDBJ whole genome shotgun (WGS) entry which is preliminary data.</text>
</comment>
<keyword evidence="2" id="KW-0472">Membrane</keyword>
<feature type="domain" description="Cytoskeleton protein RodZ-like C-terminal" evidence="3">
    <location>
        <begin position="207"/>
        <end position="274"/>
    </location>
</feature>
<feature type="transmembrane region" description="Helical" evidence="2">
    <location>
        <begin position="113"/>
        <end position="134"/>
    </location>
</feature>
<dbReference type="PANTHER" id="PTHR34475:SF1">
    <property type="entry name" value="CYTOSKELETON PROTEIN RODZ"/>
    <property type="match status" value="1"/>
</dbReference>
<dbReference type="InterPro" id="IPR050400">
    <property type="entry name" value="Bact_Cytoskel_RodZ"/>
</dbReference>
<dbReference type="AlphaFoldDB" id="A0A367S236"/>
<reference evidence="4" key="1">
    <citation type="submission" date="2016-04" db="EMBL/GenBank/DDBJ databases">
        <authorList>
            <person name="Tabuchi Yagui T.R."/>
        </authorList>
    </citation>
    <scope>NUCLEOTIDE SEQUENCE [LARGE SCALE GENOMIC DNA]</scope>
    <source>
        <strain evidence="4">NIES-26</strain>
    </source>
</reference>
<dbReference type="Pfam" id="PF13413">
    <property type="entry name" value="HTH_25"/>
    <property type="match status" value="1"/>
</dbReference>
<feature type="compositionally biased region" description="Polar residues" evidence="1">
    <location>
        <begin position="151"/>
        <end position="179"/>
    </location>
</feature>
<dbReference type="Pfam" id="PF13464">
    <property type="entry name" value="RodZ_C"/>
    <property type="match status" value="1"/>
</dbReference>
<evidence type="ECO:0000256" key="2">
    <source>
        <dbReference type="SAM" id="Phobius"/>
    </source>
</evidence>
<keyword evidence="2" id="KW-1133">Transmembrane helix</keyword>
<dbReference type="PANTHER" id="PTHR34475">
    <property type="match status" value="1"/>
</dbReference>
<protein>
    <submittedName>
        <fullName evidence="4">DNA-binding protein</fullName>
    </submittedName>
</protein>
<dbReference type="Gene3D" id="1.10.260.40">
    <property type="entry name" value="lambda repressor-like DNA-binding domains"/>
    <property type="match status" value="1"/>
</dbReference>
<feature type="compositionally biased region" description="Low complexity" evidence="1">
    <location>
        <begin position="180"/>
        <end position="197"/>
    </location>
</feature>
<gene>
    <name evidence="4" type="ORF">A6770_07955</name>
</gene>
<evidence type="ECO:0000256" key="1">
    <source>
        <dbReference type="SAM" id="MobiDB-lite"/>
    </source>
</evidence>
<evidence type="ECO:0000313" key="4">
    <source>
        <dbReference type="EMBL" id="RCJ42141.1"/>
    </source>
</evidence>
<keyword evidence="2" id="KW-0812">Transmembrane</keyword>
<dbReference type="InterPro" id="IPR025194">
    <property type="entry name" value="RodZ-like_C"/>
</dbReference>
<sequence>MTLLNEAQLEQLKEISQYLLQVRQEKSIRIEEVAARTHIQLASLKALEAGKFEELPEPVYVQGFIRRYGDAIGLDGNSLANTFTINIIPSGAKVSNTTNNHSQNLDTRRNIHIPLFVPYILLLVVASIGLIYVLNPKLIVETFALLAKQQNPVSTSKQKTTPSPVRSSPQVESIAQQQNSASTSKAAPAPSLAVAPSESTAKNVEVTLELQDKSWLRVKVDGKTEFVGELTKGERRTWTAEKQLTVRSGNAGAVLITVNNQPATPLGNQGAVKEVIFTPEVNSQESGVRSQ</sequence>
<dbReference type="EMBL" id="LXQD01000012">
    <property type="protein sequence ID" value="RCJ42141.1"/>
    <property type="molecule type" value="Genomic_DNA"/>
</dbReference>
<organism evidence="4 5">
    <name type="scientific">Nostoc minutum NIES-26</name>
    <dbReference type="NCBI Taxonomy" id="1844469"/>
    <lineage>
        <taxon>Bacteria</taxon>
        <taxon>Bacillati</taxon>
        <taxon>Cyanobacteriota</taxon>
        <taxon>Cyanophyceae</taxon>
        <taxon>Nostocales</taxon>
        <taxon>Nostocaceae</taxon>
        <taxon>Nostoc</taxon>
    </lineage>
</organism>
<dbReference type="InterPro" id="IPR010982">
    <property type="entry name" value="Lambda_DNA-bd_dom_sf"/>
</dbReference>
<keyword evidence="4" id="KW-0238">DNA-binding</keyword>
<proteinExistence type="predicted"/>
<accession>A0A367S236</accession>
<name>A0A367S236_9NOSO</name>
<keyword evidence="5" id="KW-1185">Reference proteome</keyword>
<evidence type="ECO:0000259" key="3">
    <source>
        <dbReference type="Pfam" id="PF13464"/>
    </source>
</evidence>
<evidence type="ECO:0000313" key="5">
    <source>
        <dbReference type="Proteomes" id="UP000252107"/>
    </source>
</evidence>
<dbReference type="GO" id="GO:0003677">
    <property type="term" value="F:DNA binding"/>
    <property type="evidence" value="ECO:0007669"/>
    <property type="project" value="UniProtKB-KW"/>
</dbReference>